<feature type="region of interest" description="Disordered" evidence="1">
    <location>
        <begin position="155"/>
        <end position="182"/>
    </location>
</feature>
<protein>
    <recommendedName>
        <fullName evidence="4">Non-specific serine/threonine protein kinase</fullName>
    </recommendedName>
</protein>
<dbReference type="OrthoDB" id="6511923at2759"/>
<dbReference type="InterPro" id="IPR011009">
    <property type="entry name" value="Kinase-like_dom_sf"/>
</dbReference>
<dbReference type="Gene3D" id="1.10.510.10">
    <property type="entry name" value="Transferase(Phosphotransferase) domain 1"/>
    <property type="match status" value="1"/>
</dbReference>
<keyword evidence="3" id="KW-1185">Reference proteome</keyword>
<reference evidence="2 3" key="1">
    <citation type="submission" date="2014-06" db="EMBL/GenBank/DDBJ databases">
        <authorList>
            <consortium name="DOE Joint Genome Institute"/>
            <person name="Kuo A."/>
            <person name="Kohler A."/>
            <person name="Nagy L.G."/>
            <person name="Floudas D."/>
            <person name="Copeland A."/>
            <person name="Barry K.W."/>
            <person name="Cichocki N."/>
            <person name="Veneault-Fourrey C."/>
            <person name="LaButti K."/>
            <person name="Lindquist E.A."/>
            <person name="Lipzen A."/>
            <person name="Lundell T."/>
            <person name="Morin E."/>
            <person name="Murat C."/>
            <person name="Sun H."/>
            <person name="Tunlid A."/>
            <person name="Henrissat B."/>
            <person name="Grigoriev I.V."/>
            <person name="Hibbett D.S."/>
            <person name="Martin F."/>
            <person name="Nordberg H.P."/>
            <person name="Cantor M.N."/>
            <person name="Hua S.X."/>
        </authorList>
    </citation>
    <scope>NUCLEOTIDE SEQUENCE [LARGE SCALE GENOMIC DNA]</scope>
    <source>
        <strain evidence="2 3">ATCC 200175</strain>
    </source>
</reference>
<accession>A0A0C9TCD9</accession>
<dbReference type="AlphaFoldDB" id="A0A0C9TCD9"/>
<dbReference type="PANTHER" id="PTHR11909">
    <property type="entry name" value="CASEIN KINASE-RELATED"/>
    <property type="match status" value="1"/>
</dbReference>
<proteinExistence type="predicted"/>
<feature type="region of interest" description="Disordered" evidence="1">
    <location>
        <begin position="1"/>
        <end position="37"/>
    </location>
</feature>
<gene>
    <name evidence="2" type="ORF">PAXINDRAFT_13965</name>
</gene>
<reference evidence="3" key="2">
    <citation type="submission" date="2015-01" db="EMBL/GenBank/DDBJ databases">
        <title>Evolutionary Origins and Diversification of the Mycorrhizal Mutualists.</title>
        <authorList>
            <consortium name="DOE Joint Genome Institute"/>
            <consortium name="Mycorrhizal Genomics Consortium"/>
            <person name="Kohler A."/>
            <person name="Kuo A."/>
            <person name="Nagy L.G."/>
            <person name="Floudas D."/>
            <person name="Copeland A."/>
            <person name="Barry K.W."/>
            <person name="Cichocki N."/>
            <person name="Veneault-Fourrey C."/>
            <person name="LaButti K."/>
            <person name="Lindquist E.A."/>
            <person name="Lipzen A."/>
            <person name="Lundell T."/>
            <person name="Morin E."/>
            <person name="Murat C."/>
            <person name="Riley R."/>
            <person name="Ohm R."/>
            <person name="Sun H."/>
            <person name="Tunlid A."/>
            <person name="Henrissat B."/>
            <person name="Grigoriev I.V."/>
            <person name="Hibbett D.S."/>
            <person name="Martin F."/>
        </authorList>
    </citation>
    <scope>NUCLEOTIDE SEQUENCE [LARGE SCALE GENOMIC DNA]</scope>
    <source>
        <strain evidence="3">ATCC 200175</strain>
    </source>
</reference>
<evidence type="ECO:0000313" key="3">
    <source>
        <dbReference type="Proteomes" id="UP000053647"/>
    </source>
</evidence>
<dbReference type="Proteomes" id="UP000053647">
    <property type="component" value="Unassembled WGS sequence"/>
</dbReference>
<feature type="compositionally biased region" description="Polar residues" evidence="1">
    <location>
        <begin position="160"/>
        <end position="170"/>
    </location>
</feature>
<organism evidence="2 3">
    <name type="scientific">Paxillus involutus ATCC 200175</name>
    <dbReference type="NCBI Taxonomy" id="664439"/>
    <lineage>
        <taxon>Eukaryota</taxon>
        <taxon>Fungi</taxon>
        <taxon>Dikarya</taxon>
        <taxon>Basidiomycota</taxon>
        <taxon>Agaricomycotina</taxon>
        <taxon>Agaricomycetes</taxon>
        <taxon>Agaricomycetidae</taxon>
        <taxon>Boletales</taxon>
        <taxon>Paxilineae</taxon>
        <taxon>Paxillaceae</taxon>
        <taxon>Paxillus</taxon>
    </lineage>
</organism>
<evidence type="ECO:0000256" key="1">
    <source>
        <dbReference type="SAM" id="MobiDB-lite"/>
    </source>
</evidence>
<feature type="compositionally biased region" description="Basic and acidic residues" evidence="1">
    <location>
        <begin position="171"/>
        <end position="181"/>
    </location>
</feature>
<dbReference type="EMBL" id="KN819354">
    <property type="protein sequence ID" value="KIJ13215.1"/>
    <property type="molecule type" value="Genomic_DNA"/>
</dbReference>
<sequence length="453" mass="50446">MPSQSRDLSSAIQSRGRTQTGYRHTQMGGPQRPPWSSSASFPVLKPLVSEGSLIDLSWRDDLESLAYVLIFLLRGNLPWVSSPEGSTITGAAVRVRMAKMKWSGSQLAHGHPPEFGQFLDQTRALAIDETPPYERYVELFEDLYRRSGFSDTDKSFDWTPVSSEPSTLPQEENKLEKEPQRKHQLVPGQIVAAQLLHQASVLGITPDDELWGMVESETSAALRPAVVLKTWIDEDDGLERVTLAALARGKGLDSGPSVTFEHGQLETVPPWTLDETYCYVFPQPVSYVVSTVQGDTSGYRVREEHVSLLQRELGGVTAGRFKLDTPDRQALEHLAEHNDEGPLLVRIEPLQLPNEEGGVDWAGTRGWFDEITSIYSARAIDNGWPWGHPASASVDPDSDNRAEFSDSYRGMGEWDNRQQERDETLTLRTLPPSLPPGEQGPIPCIGEIIDEYE</sequence>
<dbReference type="InterPro" id="IPR050235">
    <property type="entry name" value="CK1_Ser-Thr_kinase"/>
</dbReference>
<dbReference type="SUPFAM" id="SSF56112">
    <property type="entry name" value="Protein kinase-like (PK-like)"/>
    <property type="match status" value="1"/>
</dbReference>
<feature type="compositionally biased region" description="Polar residues" evidence="1">
    <location>
        <begin position="1"/>
        <end position="23"/>
    </location>
</feature>
<evidence type="ECO:0000313" key="2">
    <source>
        <dbReference type="EMBL" id="KIJ13215.1"/>
    </source>
</evidence>
<name>A0A0C9TCD9_PAXIN</name>
<evidence type="ECO:0008006" key="4">
    <source>
        <dbReference type="Google" id="ProtNLM"/>
    </source>
</evidence>
<dbReference type="HOGENOM" id="CLU_604250_0_0_1"/>